<evidence type="ECO:0000256" key="16">
    <source>
        <dbReference type="ARBA" id="ARBA00023306"/>
    </source>
</evidence>
<evidence type="ECO:0000259" key="24">
    <source>
        <dbReference type="PROSITE" id="PS51193"/>
    </source>
</evidence>
<keyword evidence="12" id="KW-0411">Iron-sulfur</keyword>
<feature type="region of interest" description="Disordered" evidence="23">
    <location>
        <begin position="114"/>
        <end position="168"/>
    </location>
</feature>
<dbReference type="GO" id="GO:0046872">
    <property type="term" value="F:metal ion binding"/>
    <property type="evidence" value="ECO:0007669"/>
    <property type="project" value="UniProtKB-KW"/>
</dbReference>
<keyword evidence="7" id="KW-0547">Nucleotide-binding</keyword>
<dbReference type="GO" id="GO:0006974">
    <property type="term" value="P:DNA damage response"/>
    <property type="evidence" value="ECO:0007669"/>
    <property type="project" value="UniProtKB-ARBA"/>
</dbReference>
<keyword evidence="26" id="KW-1185">Reference proteome</keyword>
<evidence type="ECO:0000256" key="22">
    <source>
        <dbReference type="ARBA" id="ARBA00048954"/>
    </source>
</evidence>
<dbReference type="Pfam" id="PF13307">
    <property type="entry name" value="Helicase_C_2"/>
    <property type="match status" value="1"/>
</dbReference>
<dbReference type="InterPro" id="IPR010614">
    <property type="entry name" value="RAD3-like_helicase_DEAD"/>
</dbReference>
<dbReference type="PANTHER" id="PTHR11472:SF41">
    <property type="entry name" value="ATP-DEPENDENT DNA HELICASE DDX11-RELATED"/>
    <property type="match status" value="1"/>
</dbReference>
<evidence type="ECO:0000313" key="26">
    <source>
        <dbReference type="Proteomes" id="UP001056012"/>
    </source>
</evidence>
<dbReference type="PANTHER" id="PTHR11472">
    <property type="entry name" value="DNA REPAIR DEAD HELICASE RAD3/XP-D SUBFAMILY MEMBER"/>
    <property type="match status" value="1"/>
</dbReference>
<keyword evidence="13" id="KW-0238">DNA-binding</keyword>
<sequence>MGGTTQQRDFHHPYKPYDIQNEFMSAVYECLENGQVGIFESPTGTGKSLSLICGSLKWLRDHKRRTFEEGFARDSGNSEEPSWIVEHARKQRRQEALYRKQELNERIAKIKAKEKRAKERYESGEQSYKRQKVASSETSNGDEAQFALDDYESDEESRKRTRAGVFDESGLSAETQALMASLGYADGAPKDDDGEIPDETKIFFCSRTHSQLTQFSSELGRVKMPPAITPDNDTDGSDIDLLVEDVKHLTLGSRKNLCINEKVNKLGSATAINERCLELQQNSSTESRCPHMPSKEHQPLINDFRDHALAKIRDIEDLGSLGKKMGVCPYYASRPATKYCEIVTLPYPLLLQRTAREALGLSLKDHVVIIDEAHNLMDAIAGIYSVSVTLGQVQQARAQLTAYLQRFRNKLKGKNRVYVAQTVRILDSILAYLQGIEAEPKATDGLVDMVSIMSGKGVDQINVYKLNTYLQESRLARKVDGYTAYTEQTENESKKPIAKKGSRHNIPVLMHVQAFLLSLMNPSAEGRFFYAKEDGVTTLRYMLLDPTFHFKDIVEEARAVVLAGGTMSPMSDYEQHLLSYLEPSKITTLSCGHVIPPSNLLAVPVVRSSSGAEFDFTFENRNKEKTMIDLGVAIAAFTRDIPDGVVVFFPSYSYLDTCIAAWKRLRPLNSNKPFWDDFNHNKPIFLEQRSQQQAPDTSSATKEAAVDSVLNAYSMAIASGNGRGALLFAVIGGTLSEGINFSDALGRGVVVVGLPFPNAHSAEWKAKMQYIAAKEANNGGDGKAAAREFYENACMRSVNQCVGRAIRHKGDYAAILMLDRRYGSKRIQDKLPKWIRGSLTAGLGVKDVQGKLSGFFADKS</sequence>
<dbReference type="InterPro" id="IPR045028">
    <property type="entry name" value="DinG/Rad3-like"/>
</dbReference>
<evidence type="ECO:0000256" key="18">
    <source>
        <dbReference type="ARBA" id="ARBA00044969"/>
    </source>
</evidence>
<dbReference type="Proteomes" id="UP001056012">
    <property type="component" value="Chromosome 5"/>
</dbReference>
<dbReference type="GO" id="GO:0005634">
    <property type="term" value="C:nucleus"/>
    <property type="evidence" value="ECO:0007669"/>
    <property type="project" value="UniProtKB-SubCell"/>
</dbReference>
<evidence type="ECO:0000256" key="9">
    <source>
        <dbReference type="ARBA" id="ARBA00022806"/>
    </source>
</evidence>
<dbReference type="GO" id="GO:0043139">
    <property type="term" value="F:5'-3' DNA helicase activity"/>
    <property type="evidence" value="ECO:0007669"/>
    <property type="project" value="UniProtKB-EC"/>
</dbReference>
<feature type="compositionally biased region" description="Polar residues" evidence="23">
    <location>
        <begin position="133"/>
        <end position="142"/>
    </location>
</feature>
<evidence type="ECO:0000256" key="19">
    <source>
        <dbReference type="ARBA" id="ARBA00044998"/>
    </source>
</evidence>
<dbReference type="InterPro" id="IPR002464">
    <property type="entry name" value="DNA/RNA_helicase_DEAH_CS"/>
</dbReference>
<evidence type="ECO:0000256" key="13">
    <source>
        <dbReference type="ARBA" id="ARBA00023125"/>
    </source>
</evidence>
<dbReference type="SMART" id="SM00488">
    <property type="entry name" value="DEXDc2"/>
    <property type="match status" value="1"/>
</dbReference>
<organism evidence="25 26">
    <name type="scientific">Curvularia clavata</name>
    <dbReference type="NCBI Taxonomy" id="95742"/>
    <lineage>
        <taxon>Eukaryota</taxon>
        <taxon>Fungi</taxon>
        <taxon>Dikarya</taxon>
        <taxon>Ascomycota</taxon>
        <taxon>Pezizomycotina</taxon>
        <taxon>Dothideomycetes</taxon>
        <taxon>Pleosporomycetidae</taxon>
        <taxon>Pleosporales</taxon>
        <taxon>Pleosporineae</taxon>
        <taxon>Pleosporaceae</taxon>
        <taxon>Curvularia</taxon>
    </lineage>
</organism>
<evidence type="ECO:0000256" key="23">
    <source>
        <dbReference type="SAM" id="MobiDB-lite"/>
    </source>
</evidence>
<evidence type="ECO:0000256" key="11">
    <source>
        <dbReference type="ARBA" id="ARBA00023004"/>
    </source>
</evidence>
<evidence type="ECO:0000256" key="14">
    <source>
        <dbReference type="ARBA" id="ARBA00023235"/>
    </source>
</evidence>
<proteinExistence type="inferred from homology"/>
<evidence type="ECO:0000256" key="21">
    <source>
        <dbReference type="ARBA" id="ARBA00045702"/>
    </source>
</evidence>
<dbReference type="GO" id="GO:0006139">
    <property type="term" value="P:nucleobase-containing compound metabolic process"/>
    <property type="evidence" value="ECO:0007669"/>
    <property type="project" value="InterPro"/>
</dbReference>
<dbReference type="InterPro" id="IPR014013">
    <property type="entry name" value="Helic_SF1/SF2_ATP-bd_DinG/Rad3"/>
</dbReference>
<evidence type="ECO:0000256" key="5">
    <source>
        <dbReference type="ARBA" id="ARBA00017386"/>
    </source>
</evidence>
<evidence type="ECO:0000256" key="17">
    <source>
        <dbReference type="ARBA" id="ARBA00029709"/>
    </source>
</evidence>
<gene>
    <name evidence="25" type="ORF">yc1106_07403</name>
</gene>
<dbReference type="SMART" id="SM00491">
    <property type="entry name" value="HELICc2"/>
    <property type="match status" value="1"/>
</dbReference>
<keyword evidence="11" id="KW-0408">Iron</keyword>
<dbReference type="Gene3D" id="3.40.50.300">
    <property type="entry name" value="P-loop containing nucleotide triphosphate hydrolases"/>
    <property type="match status" value="3"/>
</dbReference>
<dbReference type="PROSITE" id="PS51193">
    <property type="entry name" value="HELICASE_ATP_BIND_2"/>
    <property type="match status" value="1"/>
</dbReference>
<keyword evidence="14" id="KW-0413">Isomerase</keyword>
<evidence type="ECO:0000256" key="15">
    <source>
        <dbReference type="ARBA" id="ARBA00023242"/>
    </source>
</evidence>
<evidence type="ECO:0000256" key="6">
    <source>
        <dbReference type="ARBA" id="ARBA00022723"/>
    </source>
</evidence>
<evidence type="ECO:0000256" key="1">
    <source>
        <dbReference type="ARBA" id="ARBA00001966"/>
    </source>
</evidence>
<dbReference type="VEuPathDB" id="FungiDB:yc1106_07403"/>
<keyword evidence="8" id="KW-0378">Hydrolase</keyword>
<dbReference type="CDD" id="cd18788">
    <property type="entry name" value="SF2_C_XPD"/>
    <property type="match status" value="1"/>
</dbReference>
<feature type="domain" description="Helicase ATP-binding" evidence="24">
    <location>
        <begin position="6"/>
        <end position="423"/>
    </location>
</feature>
<protein>
    <recommendedName>
        <fullName evidence="5">ATP-dependent DNA helicase CHL1</fullName>
        <ecNumber evidence="18">5.6.2.3</ecNumber>
    </recommendedName>
    <alternativeName>
        <fullName evidence="4">ATP-dependent DNA helicase chl1</fullName>
    </alternativeName>
    <alternativeName>
        <fullName evidence="17">Chromosome loss protein 1</fullName>
    </alternativeName>
    <alternativeName>
        <fullName evidence="19 20">DNA 5'-3' helicase CHL1</fullName>
    </alternativeName>
</protein>
<comment type="cofactor">
    <cofactor evidence="1">
        <name>[4Fe-4S] cluster</name>
        <dbReference type="ChEBI" id="CHEBI:49883"/>
    </cofactor>
</comment>
<comment type="similarity">
    <text evidence="3">Belongs to the DEAD box helicase family. DEAH subfamily. DDX11/CHL1 sub-subfamily.</text>
</comment>
<evidence type="ECO:0000256" key="12">
    <source>
        <dbReference type="ARBA" id="ARBA00023014"/>
    </source>
</evidence>
<evidence type="ECO:0000256" key="20">
    <source>
        <dbReference type="ARBA" id="ARBA00045008"/>
    </source>
</evidence>
<name>A0A9Q8ZCI7_CURCL</name>
<keyword evidence="10" id="KW-0067">ATP-binding</keyword>
<keyword evidence="15" id="KW-0539">Nucleus</keyword>
<keyword evidence="6" id="KW-0479">Metal-binding</keyword>
<dbReference type="SUPFAM" id="SSF52540">
    <property type="entry name" value="P-loop containing nucleoside triphosphate hydrolases"/>
    <property type="match status" value="1"/>
</dbReference>
<dbReference type="EC" id="5.6.2.3" evidence="18"/>
<dbReference type="GO" id="GO:0051536">
    <property type="term" value="F:iron-sulfur cluster binding"/>
    <property type="evidence" value="ECO:0007669"/>
    <property type="project" value="UniProtKB-KW"/>
</dbReference>
<dbReference type="AlphaFoldDB" id="A0A9Q8ZCI7"/>
<comment type="function">
    <text evidence="21">ATP-dependent DNA helicase important for chromosome transmission and normal cell cycle progression in G(2)/M. May have a role in changing DNA topology to allow the loading of proteins involved in maintaining sister chromatid cohesion in the vicinity of the centromeres. Has a specific role in chromosome segregation during meiosis II.</text>
</comment>
<keyword evidence="16" id="KW-0131">Cell cycle</keyword>
<dbReference type="Pfam" id="PF06733">
    <property type="entry name" value="DEAD_2"/>
    <property type="match status" value="1"/>
</dbReference>
<dbReference type="GO" id="GO:0003677">
    <property type="term" value="F:DNA binding"/>
    <property type="evidence" value="ECO:0007669"/>
    <property type="project" value="UniProtKB-KW"/>
</dbReference>
<comment type="subcellular location">
    <subcellularLocation>
        <location evidence="2">Nucleus</location>
    </subcellularLocation>
</comment>
<dbReference type="NCBIfam" id="TIGR00604">
    <property type="entry name" value="rad3"/>
    <property type="match status" value="1"/>
</dbReference>
<evidence type="ECO:0000256" key="3">
    <source>
        <dbReference type="ARBA" id="ARBA00008435"/>
    </source>
</evidence>
<keyword evidence="9" id="KW-0347">Helicase</keyword>
<evidence type="ECO:0000256" key="2">
    <source>
        <dbReference type="ARBA" id="ARBA00004123"/>
    </source>
</evidence>
<dbReference type="GO" id="GO:0016818">
    <property type="term" value="F:hydrolase activity, acting on acid anhydrides, in phosphorus-containing anhydrides"/>
    <property type="evidence" value="ECO:0007669"/>
    <property type="project" value="InterPro"/>
</dbReference>
<dbReference type="GO" id="GO:0005524">
    <property type="term" value="F:ATP binding"/>
    <property type="evidence" value="ECO:0007669"/>
    <property type="project" value="UniProtKB-KW"/>
</dbReference>
<dbReference type="FunFam" id="3.40.50.300:FF:002774">
    <property type="entry name" value="ATP-dependent DNA helicase chl1"/>
    <property type="match status" value="1"/>
</dbReference>
<reference evidence="25" key="1">
    <citation type="submission" date="2021-12" db="EMBL/GenBank/DDBJ databases">
        <title>Curvularia clavata genome.</title>
        <authorList>
            <person name="Cao Y."/>
        </authorList>
    </citation>
    <scope>NUCLEOTIDE SEQUENCE</scope>
    <source>
        <strain evidence="25">Yc1106</strain>
    </source>
</reference>
<dbReference type="InterPro" id="IPR013020">
    <property type="entry name" value="Rad3/Chl1-like"/>
</dbReference>
<evidence type="ECO:0000256" key="8">
    <source>
        <dbReference type="ARBA" id="ARBA00022801"/>
    </source>
</evidence>
<evidence type="ECO:0000256" key="10">
    <source>
        <dbReference type="ARBA" id="ARBA00022840"/>
    </source>
</evidence>
<comment type="catalytic activity">
    <reaction evidence="22">
        <text>ATP + H2O = ADP + phosphate + H(+)</text>
        <dbReference type="Rhea" id="RHEA:13065"/>
        <dbReference type="ChEBI" id="CHEBI:15377"/>
        <dbReference type="ChEBI" id="CHEBI:15378"/>
        <dbReference type="ChEBI" id="CHEBI:30616"/>
        <dbReference type="ChEBI" id="CHEBI:43474"/>
        <dbReference type="ChEBI" id="CHEBI:456216"/>
        <dbReference type="EC" id="5.6.2.3"/>
    </reaction>
</comment>
<dbReference type="EMBL" id="CP089278">
    <property type="protein sequence ID" value="USP80129.1"/>
    <property type="molecule type" value="Genomic_DNA"/>
</dbReference>
<evidence type="ECO:0000313" key="25">
    <source>
        <dbReference type="EMBL" id="USP80129.1"/>
    </source>
</evidence>
<evidence type="ECO:0000256" key="7">
    <source>
        <dbReference type="ARBA" id="ARBA00022741"/>
    </source>
</evidence>
<dbReference type="PROSITE" id="PS00690">
    <property type="entry name" value="DEAH_ATP_HELICASE"/>
    <property type="match status" value="1"/>
</dbReference>
<dbReference type="OrthoDB" id="267079at2759"/>
<accession>A0A9Q8ZCI7</accession>
<dbReference type="GO" id="GO:0034085">
    <property type="term" value="P:establishment of sister chromatid cohesion"/>
    <property type="evidence" value="ECO:0007669"/>
    <property type="project" value="TreeGrafter"/>
</dbReference>
<dbReference type="InterPro" id="IPR027417">
    <property type="entry name" value="P-loop_NTPase"/>
</dbReference>
<dbReference type="FunFam" id="3.40.50.300:FF:005590">
    <property type="entry name" value="Uncharacterized protein"/>
    <property type="match status" value="1"/>
</dbReference>
<dbReference type="InterPro" id="IPR006555">
    <property type="entry name" value="ATP-dep_Helicase_C"/>
</dbReference>
<dbReference type="InterPro" id="IPR006554">
    <property type="entry name" value="Helicase-like_DEXD_c2"/>
</dbReference>
<evidence type="ECO:0000256" key="4">
    <source>
        <dbReference type="ARBA" id="ARBA00016387"/>
    </source>
</evidence>